<dbReference type="EMBL" id="SOCP01000007">
    <property type="protein sequence ID" value="TDV49734.1"/>
    <property type="molecule type" value="Genomic_DNA"/>
</dbReference>
<evidence type="ECO:0000256" key="1">
    <source>
        <dbReference type="ARBA" id="ARBA00010617"/>
    </source>
</evidence>
<dbReference type="InterPro" id="IPR001128">
    <property type="entry name" value="Cyt_P450"/>
</dbReference>
<dbReference type="PRINTS" id="PR00385">
    <property type="entry name" value="P450"/>
</dbReference>
<keyword evidence="3 7" id="KW-0479">Metal-binding</keyword>
<dbReference type="CDD" id="cd20625">
    <property type="entry name" value="CYP164-like"/>
    <property type="match status" value="1"/>
</dbReference>
<evidence type="ECO:0000256" key="7">
    <source>
        <dbReference type="RuleBase" id="RU000461"/>
    </source>
</evidence>
<reference evidence="8 9" key="1">
    <citation type="submission" date="2019-03" db="EMBL/GenBank/DDBJ databases">
        <title>Genomic Encyclopedia of Archaeal and Bacterial Type Strains, Phase II (KMG-II): from individual species to whole genera.</title>
        <authorList>
            <person name="Goeker M."/>
        </authorList>
    </citation>
    <scope>NUCLEOTIDE SEQUENCE [LARGE SCALE GENOMIC DNA]</scope>
    <source>
        <strain evidence="8 9">DSM 45499</strain>
    </source>
</reference>
<protein>
    <submittedName>
        <fullName evidence="8">Cytochrome P450</fullName>
    </submittedName>
</protein>
<evidence type="ECO:0000256" key="6">
    <source>
        <dbReference type="ARBA" id="ARBA00023033"/>
    </source>
</evidence>
<dbReference type="GO" id="GO:0020037">
    <property type="term" value="F:heme binding"/>
    <property type="evidence" value="ECO:0007669"/>
    <property type="project" value="InterPro"/>
</dbReference>
<organism evidence="8 9">
    <name type="scientific">Actinophytocola oryzae</name>
    <dbReference type="NCBI Taxonomy" id="502181"/>
    <lineage>
        <taxon>Bacteria</taxon>
        <taxon>Bacillati</taxon>
        <taxon>Actinomycetota</taxon>
        <taxon>Actinomycetes</taxon>
        <taxon>Pseudonocardiales</taxon>
        <taxon>Pseudonocardiaceae</taxon>
    </lineage>
</organism>
<gene>
    <name evidence="8" type="ORF">CLV71_10773</name>
</gene>
<dbReference type="FunFam" id="1.10.630.10:FF:000018">
    <property type="entry name" value="Cytochrome P450 monooxygenase"/>
    <property type="match status" value="1"/>
</dbReference>
<dbReference type="Pfam" id="PF00067">
    <property type="entry name" value="p450"/>
    <property type="match status" value="1"/>
</dbReference>
<dbReference type="Proteomes" id="UP000294927">
    <property type="component" value="Unassembled WGS sequence"/>
</dbReference>
<keyword evidence="6 7" id="KW-0503">Monooxygenase</keyword>
<evidence type="ECO:0000256" key="3">
    <source>
        <dbReference type="ARBA" id="ARBA00022723"/>
    </source>
</evidence>
<keyword evidence="5 7" id="KW-0408">Iron</keyword>
<dbReference type="GO" id="GO:0016705">
    <property type="term" value="F:oxidoreductase activity, acting on paired donors, with incorporation or reduction of molecular oxygen"/>
    <property type="evidence" value="ECO:0007669"/>
    <property type="project" value="InterPro"/>
</dbReference>
<keyword evidence="4 7" id="KW-0560">Oxidoreductase</keyword>
<dbReference type="InterPro" id="IPR017972">
    <property type="entry name" value="Cyt_P450_CS"/>
</dbReference>
<name>A0A4R7VJU9_9PSEU</name>
<proteinExistence type="inferred from homology"/>
<evidence type="ECO:0000313" key="9">
    <source>
        <dbReference type="Proteomes" id="UP000294927"/>
    </source>
</evidence>
<evidence type="ECO:0000256" key="5">
    <source>
        <dbReference type="ARBA" id="ARBA00023004"/>
    </source>
</evidence>
<keyword evidence="2 7" id="KW-0349">Heme</keyword>
<dbReference type="InterPro" id="IPR036396">
    <property type="entry name" value="Cyt_P450_sf"/>
</dbReference>
<dbReference type="PROSITE" id="PS00086">
    <property type="entry name" value="CYTOCHROME_P450"/>
    <property type="match status" value="1"/>
</dbReference>
<evidence type="ECO:0000313" key="8">
    <source>
        <dbReference type="EMBL" id="TDV49734.1"/>
    </source>
</evidence>
<dbReference type="GO" id="GO:0005506">
    <property type="term" value="F:iron ion binding"/>
    <property type="evidence" value="ECO:0007669"/>
    <property type="project" value="InterPro"/>
</dbReference>
<dbReference type="PANTHER" id="PTHR46696:SF1">
    <property type="entry name" value="CYTOCHROME P450 YJIB-RELATED"/>
    <property type="match status" value="1"/>
</dbReference>
<evidence type="ECO:0000256" key="2">
    <source>
        <dbReference type="ARBA" id="ARBA00022617"/>
    </source>
</evidence>
<keyword evidence="9" id="KW-1185">Reference proteome</keyword>
<dbReference type="AlphaFoldDB" id="A0A4R7VJU9"/>
<accession>A0A4R7VJU9</accession>
<dbReference type="GO" id="GO:0004497">
    <property type="term" value="F:monooxygenase activity"/>
    <property type="evidence" value="ECO:0007669"/>
    <property type="project" value="UniProtKB-KW"/>
</dbReference>
<comment type="caution">
    <text evidence="8">The sequence shown here is derived from an EMBL/GenBank/DDBJ whole genome shotgun (WGS) entry which is preliminary data.</text>
</comment>
<dbReference type="PANTHER" id="PTHR46696">
    <property type="entry name" value="P450, PUTATIVE (EUROFUNG)-RELATED"/>
    <property type="match status" value="1"/>
</dbReference>
<sequence>MPTLGGNIVSGNRSARDEPAGRLLRHLLGDEGRRDPYPVYRRLHDLGPVAALPDGNRYAAVVHGHDAVGQALRDDNLRVLDAAYLDRAGTRWREHPAVRTLQSSLFHASGAKLAYVRRLFGQAFGPTRVTALEPMLDRITGALLDRLAALGANGTPVDFMAEFALRLPSDVIGELFGVPASDRSWFPSRVAAFDAVIEVGQRPFREVRAADAAAEELTAYFADLLATRRADPGDDLVSALATTDTGLTEVELLASLVIVFNAGFRTTTNLLGNGLRLLVDHPELLAALREDHALAPAYVEEILRLEPAVHVATRYAVETTDIAGVSIPEGRPVVILTGAANRDPRRFPDPDRFDPTRADNHHYSFSAGPHFCIGAALGRAETGLALPRLLSRFPSLALASPPGPRRHLVLRGYDRLELLLRKGLPG</sequence>
<dbReference type="SUPFAM" id="SSF48264">
    <property type="entry name" value="Cytochrome P450"/>
    <property type="match status" value="1"/>
</dbReference>
<dbReference type="Gene3D" id="1.10.630.10">
    <property type="entry name" value="Cytochrome P450"/>
    <property type="match status" value="1"/>
</dbReference>
<evidence type="ECO:0000256" key="4">
    <source>
        <dbReference type="ARBA" id="ARBA00023002"/>
    </source>
</evidence>
<comment type="similarity">
    <text evidence="1 7">Belongs to the cytochrome P450 family.</text>
</comment>